<sequence>MGDEFDRSAGGQGSAAPNTQRQGELPAEPNTALSASPPTEPGTHRGAGYSWARASLLMMSAITASRLLGMLRDTVIAYRFGQNEWTDAYRAAFQLPDLLFFMVAGGALSSALMPIFSGYWENDQKEEAWRVFSAVFTLMVSLTATLVLLLEVIAPWAVAMLFPGFDRFRWEQTTALTRIVLPSQIFFLMGGLMMATLYARRHFLVPALGPNIYNLGIIFGGLVLAIPFGIAGLAYGALLGAFLGSVLMPAWAMVRLGSVYRPLLDWRHPGVRQVFRLMLPVMFGLSLPGIYMLILRVFASWLPPGAISALDNANRQMQAPLGIVGQGIALAIFPALTALAATGKWHELRVVLKRGLRLVWFLTAPATILLLLLAEDIGRVLLQYGKFRPEDTQMVAAALRGFAIGLFAWSGQALISRAFFALRDSLTPVLIGTAITGIFIPLCFVLMRWLDYVGLALATSVAAMLQMVWMLLVLRQRIPPARSPDSEPFVRPVLLTGGASLGMGAWAFLLHPLLNALSAEWQPNLASLFRIVMVGGTSGLLYLGLTRWLRLPEATSMWELWRRRGR</sequence>
<keyword evidence="2" id="KW-1003">Cell membrane</keyword>
<dbReference type="EMBL" id="AP011780">
    <property type="protein sequence ID" value="BAL57606.1"/>
    <property type="molecule type" value="Genomic_DNA"/>
</dbReference>
<keyword evidence="6 9" id="KW-1133">Transmembrane helix</keyword>
<accession>H5SN70</accession>
<dbReference type="PANTHER" id="PTHR47019">
    <property type="entry name" value="LIPID II FLIPPASE MURJ"/>
    <property type="match status" value="1"/>
</dbReference>
<dbReference type="Pfam" id="PF03023">
    <property type="entry name" value="MurJ"/>
    <property type="match status" value="1"/>
</dbReference>
<keyword evidence="4" id="KW-0133">Cell shape</keyword>
<gene>
    <name evidence="10" type="ORF">HGMM_F51E10C18</name>
</gene>
<dbReference type="NCBIfam" id="TIGR01695">
    <property type="entry name" value="murJ_mviN"/>
    <property type="match status" value="1"/>
</dbReference>
<evidence type="ECO:0000256" key="7">
    <source>
        <dbReference type="ARBA" id="ARBA00023136"/>
    </source>
</evidence>
<dbReference type="InterPro" id="IPR051050">
    <property type="entry name" value="Lipid_II_flippase_MurJ/MviN"/>
</dbReference>
<feature type="transmembrane region" description="Helical" evidence="9">
    <location>
        <begin position="394"/>
        <end position="415"/>
    </location>
</feature>
<evidence type="ECO:0000256" key="4">
    <source>
        <dbReference type="ARBA" id="ARBA00022960"/>
    </source>
</evidence>
<evidence type="ECO:0000256" key="8">
    <source>
        <dbReference type="SAM" id="MobiDB-lite"/>
    </source>
</evidence>
<evidence type="ECO:0000256" key="5">
    <source>
        <dbReference type="ARBA" id="ARBA00022984"/>
    </source>
</evidence>
<dbReference type="HAMAP" id="MF_02078">
    <property type="entry name" value="MurJ_MviN"/>
    <property type="match status" value="1"/>
</dbReference>
<reference evidence="10" key="1">
    <citation type="journal article" date="2005" name="Environ. Microbiol.">
        <title>Genetic and functional properties of uncultivated thermophilic crenarchaeotes from a subsurface gold mine as revealed by analysis of genome fragments.</title>
        <authorList>
            <person name="Nunoura T."/>
            <person name="Hirayama H."/>
            <person name="Takami H."/>
            <person name="Oida H."/>
            <person name="Nishi S."/>
            <person name="Shimamura S."/>
            <person name="Suzuki Y."/>
            <person name="Inagaki F."/>
            <person name="Takai K."/>
            <person name="Nealson K.H."/>
            <person name="Horikoshi K."/>
        </authorList>
    </citation>
    <scope>NUCLEOTIDE SEQUENCE</scope>
</reference>
<evidence type="ECO:0000256" key="6">
    <source>
        <dbReference type="ARBA" id="ARBA00022989"/>
    </source>
</evidence>
<feature type="region of interest" description="Disordered" evidence="8">
    <location>
        <begin position="1"/>
        <end position="45"/>
    </location>
</feature>
<dbReference type="PANTHER" id="PTHR47019:SF1">
    <property type="entry name" value="LIPID II FLIPPASE MURJ"/>
    <property type="match status" value="1"/>
</dbReference>
<dbReference type="GO" id="GO:0015648">
    <property type="term" value="F:lipid-linked peptidoglycan transporter activity"/>
    <property type="evidence" value="ECO:0007669"/>
    <property type="project" value="TreeGrafter"/>
</dbReference>
<feature type="transmembrane region" description="Helical" evidence="9">
    <location>
        <begin position="493"/>
        <end position="514"/>
    </location>
</feature>
<dbReference type="CDD" id="cd13123">
    <property type="entry name" value="MATE_MurJ_like"/>
    <property type="match status" value="1"/>
</dbReference>
<feature type="transmembrane region" description="Helical" evidence="9">
    <location>
        <begin position="179"/>
        <end position="199"/>
    </location>
</feature>
<feature type="transmembrane region" description="Helical" evidence="9">
    <location>
        <begin position="131"/>
        <end position="159"/>
    </location>
</feature>
<dbReference type="GO" id="GO:0005886">
    <property type="term" value="C:plasma membrane"/>
    <property type="evidence" value="ECO:0007669"/>
    <property type="project" value="UniProtKB-SubCell"/>
</dbReference>
<keyword evidence="7 9" id="KW-0472">Membrane</keyword>
<dbReference type="InterPro" id="IPR004268">
    <property type="entry name" value="MurJ"/>
</dbReference>
<feature type="transmembrane region" description="Helical" evidence="9">
    <location>
        <begin position="277"/>
        <end position="299"/>
    </location>
</feature>
<feature type="transmembrane region" description="Helical" evidence="9">
    <location>
        <begin position="427"/>
        <end position="447"/>
    </location>
</feature>
<feature type="transmembrane region" description="Helical" evidence="9">
    <location>
        <begin position="453"/>
        <end position="472"/>
    </location>
</feature>
<proteinExistence type="inferred from homology"/>
<organism evidence="10">
    <name type="scientific">uncultured prokaryote</name>
    <dbReference type="NCBI Taxonomy" id="198431"/>
    <lineage>
        <taxon>unclassified sequences</taxon>
        <taxon>environmental samples</taxon>
    </lineage>
</organism>
<comment type="subcellular location">
    <subcellularLocation>
        <location evidence="1">Cell membrane</location>
        <topology evidence="1">Multi-pass membrane protein</topology>
    </subcellularLocation>
</comment>
<keyword evidence="5" id="KW-0573">Peptidoglycan synthesis</keyword>
<evidence type="ECO:0000256" key="9">
    <source>
        <dbReference type="SAM" id="Phobius"/>
    </source>
</evidence>
<evidence type="ECO:0000256" key="3">
    <source>
        <dbReference type="ARBA" id="ARBA00022692"/>
    </source>
</evidence>
<name>H5SN70_9ZZZZ</name>
<evidence type="ECO:0000256" key="2">
    <source>
        <dbReference type="ARBA" id="ARBA00022475"/>
    </source>
</evidence>
<feature type="transmembrane region" description="Helical" evidence="9">
    <location>
        <begin position="211"/>
        <end position="230"/>
    </location>
</feature>
<dbReference type="AlphaFoldDB" id="H5SN70"/>
<evidence type="ECO:0000313" key="10">
    <source>
        <dbReference type="EMBL" id="BAL57606.1"/>
    </source>
</evidence>
<feature type="transmembrane region" description="Helical" evidence="9">
    <location>
        <begin position="319"/>
        <end position="343"/>
    </location>
</feature>
<dbReference type="GO" id="GO:0034204">
    <property type="term" value="P:lipid translocation"/>
    <property type="evidence" value="ECO:0007669"/>
    <property type="project" value="TreeGrafter"/>
</dbReference>
<feature type="transmembrane region" description="Helical" evidence="9">
    <location>
        <begin position="236"/>
        <end position="256"/>
    </location>
</feature>
<feature type="transmembrane region" description="Helical" evidence="9">
    <location>
        <begin position="98"/>
        <end position="119"/>
    </location>
</feature>
<feature type="transmembrane region" description="Helical" evidence="9">
    <location>
        <begin position="526"/>
        <end position="545"/>
    </location>
</feature>
<dbReference type="PIRSF" id="PIRSF002869">
    <property type="entry name" value="MviN"/>
    <property type="match status" value="1"/>
</dbReference>
<dbReference type="PRINTS" id="PR01806">
    <property type="entry name" value="VIRFACTRMVIN"/>
</dbReference>
<feature type="transmembrane region" description="Helical" evidence="9">
    <location>
        <begin position="355"/>
        <end position="374"/>
    </location>
</feature>
<protein>
    <submittedName>
        <fullName evidence="10">Virulence factor MviN</fullName>
    </submittedName>
</protein>
<keyword evidence="3 9" id="KW-0812">Transmembrane</keyword>
<reference evidence="10" key="2">
    <citation type="journal article" date="2012" name="PLoS ONE">
        <title>A Deeply Branching Thermophilic Bacterium with an Ancient Acetyl-CoA Pathway Dominates a Subsurface Ecosystem.</title>
        <authorList>
            <person name="Takami H."/>
            <person name="Noguchi H."/>
            <person name="Takaki Y."/>
            <person name="Uchiyama I."/>
            <person name="Toyoda A."/>
            <person name="Nishi S."/>
            <person name="Chee G.-J."/>
            <person name="Arai W."/>
            <person name="Nunoura T."/>
            <person name="Itoh T."/>
            <person name="Hattori M."/>
            <person name="Takai K."/>
        </authorList>
    </citation>
    <scope>NUCLEOTIDE SEQUENCE</scope>
</reference>
<evidence type="ECO:0000256" key="1">
    <source>
        <dbReference type="ARBA" id="ARBA00004651"/>
    </source>
</evidence>